<evidence type="ECO:0000256" key="12">
    <source>
        <dbReference type="RuleBase" id="RU000488"/>
    </source>
</evidence>
<dbReference type="EMBL" id="JAEPRD010000077">
    <property type="protein sequence ID" value="KAG2200936.1"/>
    <property type="molecule type" value="Genomic_DNA"/>
</dbReference>
<evidence type="ECO:0000256" key="10">
    <source>
        <dbReference type="ARBA" id="ARBA00023136"/>
    </source>
</evidence>
<comment type="subcellular location">
    <subcellularLocation>
        <location evidence="2">Mitochondrion membrane</location>
        <topology evidence="2">Multi-pass membrane protein</topology>
    </subcellularLocation>
</comment>
<dbReference type="Gene3D" id="1.50.40.10">
    <property type="entry name" value="Mitochondrial carrier domain"/>
    <property type="match status" value="1"/>
</dbReference>
<keyword evidence="6 11" id="KW-0812">Transmembrane</keyword>
<evidence type="ECO:0000256" key="3">
    <source>
        <dbReference type="ARBA" id="ARBA00006375"/>
    </source>
</evidence>
<dbReference type="InterPro" id="IPR023395">
    <property type="entry name" value="MCP_dom_sf"/>
</dbReference>
<gene>
    <name evidence="13" type="ORF">INT47_003171</name>
</gene>
<comment type="function">
    <text evidence="1">Mitochondrial transporter that mediates uptake of thiamine pyrophosphate (ThPP) into mitochondria.</text>
</comment>
<feature type="repeat" description="Solcar" evidence="11">
    <location>
        <begin position="10"/>
        <end position="114"/>
    </location>
</feature>
<dbReference type="InterPro" id="IPR002067">
    <property type="entry name" value="MCP"/>
</dbReference>
<accession>A0A8H7QY87</accession>
<evidence type="ECO:0000256" key="5">
    <source>
        <dbReference type="ARBA" id="ARBA00022448"/>
    </source>
</evidence>
<keyword evidence="10 11" id="KW-0472">Membrane</keyword>
<keyword evidence="5 12" id="KW-0813">Transport</keyword>
<evidence type="ECO:0000313" key="13">
    <source>
        <dbReference type="EMBL" id="KAG2200936.1"/>
    </source>
</evidence>
<proteinExistence type="inferred from homology"/>
<evidence type="ECO:0000256" key="11">
    <source>
        <dbReference type="PROSITE-ProRule" id="PRU00282"/>
    </source>
</evidence>
<evidence type="ECO:0000256" key="1">
    <source>
        <dbReference type="ARBA" id="ARBA00002238"/>
    </source>
</evidence>
<feature type="repeat" description="Solcar" evidence="11">
    <location>
        <begin position="122"/>
        <end position="208"/>
    </location>
</feature>
<dbReference type="Proteomes" id="UP000603453">
    <property type="component" value="Unassembled WGS sequence"/>
</dbReference>
<evidence type="ECO:0000256" key="4">
    <source>
        <dbReference type="ARBA" id="ARBA00021935"/>
    </source>
</evidence>
<dbReference type="PANTHER" id="PTHR24089">
    <property type="entry name" value="SOLUTE CARRIER FAMILY 25"/>
    <property type="match status" value="1"/>
</dbReference>
<sequence>MSSHVTSSKLNATETAVCGGFAGLTTRMAISPLDVVKIRLQVQPEPSNVKRVFSMSGGNAVKSTVKYSGIAQAFKTILAEEGIRGLFKGNVAAEYLYVTYGASQFYAYYYLDAFLKTEDRIVPSVKPFISGMLAGSFATATTYPFDLLRTRFAMQGETKVYNSMAHAVSDIYEKEGIRGFYRGLGPSITQIMPYMGLMFFSYEGLCSMLQTLKVKKVISENHKRTDDMICGSLAGIISKTGVFPLDVVRKRLQVQGPHLQAYVVSTIPSYADHDSVMGCMKKIVRNEGVWALYKGIVPGLLKAGPSGAVYFLMFELAKDVITALKESGFHLLPEKSSPLYQ</sequence>
<keyword evidence="7" id="KW-0677">Repeat</keyword>
<protein>
    <recommendedName>
        <fullName evidence="4">Mitochondrial thiamine pyrophosphate carrier 1</fullName>
    </recommendedName>
</protein>
<dbReference type="FunFam" id="1.50.40.10:FF:000011">
    <property type="entry name" value="Mitochondrial thiamine pyrophosphate carrier 1"/>
    <property type="match status" value="1"/>
</dbReference>
<dbReference type="Pfam" id="PF00153">
    <property type="entry name" value="Mito_carr"/>
    <property type="match status" value="3"/>
</dbReference>
<dbReference type="PROSITE" id="PS50920">
    <property type="entry name" value="SOLCAR"/>
    <property type="match status" value="3"/>
</dbReference>
<dbReference type="AlphaFoldDB" id="A0A8H7QY87"/>
<organism evidence="13 14">
    <name type="scientific">Mucor saturninus</name>
    <dbReference type="NCBI Taxonomy" id="64648"/>
    <lineage>
        <taxon>Eukaryota</taxon>
        <taxon>Fungi</taxon>
        <taxon>Fungi incertae sedis</taxon>
        <taxon>Mucoromycota</taxon>
        <taxon>Mucoromycotina</taxon>
        <taxon>Mucoromycetes</taxon>
        <taxon>Mucorales</taxon>
        <taxon>Mucorineae</taxon>
        <taxon>Mucoraceae</taxon>
        <taxon>Mucor</taxon>
    </lineage>
</organism>
<evidence type="ECO:0000256" key="7">
    <source>
        <dbReference type="ARBA" id="ARBA00022737"/>
    </source>
</evidence>
<comment type="similarity">
    <text evidence="3 12">Belongs to the mitochondrial carrier (TC 2.A.29) family.</text>
</comment>
<dbReference type="PRINTS" id="PR00926">
    <property type="entry name" value="MITOCARRIER"/>
</dbReference>
<comment type="caution">
    <text evidence="13">The sequence shown here is derived from an EMBL/GenBank/DDBJ whole genome shotgun (WGS) entry which is preliminary data.</text>
</comment>
<keyword evidence="14" id="KW-1185">Reference proteome</keyword>
<dbReference type="OrthoDB" id="18574at2759"/>
<feature type="repeat" description="Solcar" evidence="11">
    <location>
        <begin position="222"/>
        <end position="320"/>
    </location>
</feature>
<evidence type="ECO:0000256" key="9">
    <source>
        <dbReference type="ARBA" id="ARBA00023128"/>
    </source>
</evidence>
<evidence type="ECO:0000313" key="14">
    <source>
        <dbReference type="Proteomes" id="UP000603453"/>
    </source>
</evidence>
<evidence type="ECO:0000256" key="8">
    <source>
        <dbReference type="ARBA" id="ARBA00022989"/>
    </source>
</evidence>
<evidence type="ECO:0000256" key="6">
    <source>
        <dbReference type="ARBA" id="ARBA00022692"/>
    </source>
</evidence>
<keyword evidence="8" id="KW-1133">Transmembrane helix</keyword>
<reference evidence="13" key="1">
    <citation type="submission" date="2020-12" db="EMBL/GenBank/DDBJ databases">
        <title>Metabolic potential, ecology and presence of endohyphal bacteria is reflected in genomic diversity of Mucoromycotina.</title>
        <authorList>
            <person name="Muszewska A."/>
            <person name="Okrasinska A."/>
            <person name="Steczkiewicz K."/>
            <person name="Drgas O."/>
            <person name="Orlowska M."/>
            <person name="Perlinska-Lenart U."/>
            <person name="Aleksandrzak-Piekarczyk T."/>
            <person name="Szatraj K."/>
            <person name="Zielenkiewicz U."/>
            <person name="Pilsyk S."/>
            <person name="Malc E."/>
            <person name="Mieczkowski P."/>
            <person name="Kruszewska J.S."/>
            <person name="Biernat P."/>
            <person name="Pawlowska J."/>
        </authorList>
    </citation>
    <scope>NUCLEOTIDE SEQUENCE</scope>
    <source>
        <strain evidence="13">WA0000017839</strain>
    </source>
</reference>
<keyword evidence="9" id="KW-0496">Mitochondrion</keyword>
<dbReference type="SUPFAM" id="SSF103506">
    <property type="entry name" value="Mitochondrial carrier"/>
    <property type="match status" value="1"/>
</dbReference>
<name>A0A8H7QY87_9FUNG</name>
<dbReference type="GO" id="GO:0031966">
    <property type="term" value="C:mitochondrial membrane"/>
    <property type="evidence" value="ECO:0007669"/>
    <property type="project" value="UniProtKB-SubCell"/>
</dbReference>
<dbReference type="InterPro" id="IPR018108">
    <property type="entry name" value="MCP_transmembrane"/>
</dbReference>
<evidence type="ECO:0000256" key="2">
    <source>
        <dbReference type="ARBA" id="ARBA00004225"/>
    </source>
</evidence>
<dbReference type="GO" id="GO:0090422">
    <property type="term" value="F:thiamine pyrophosphate transmembrane transporter activity"/>
    <property type="evidence" value="ECO:0007669"/>
    <property type="project" value="UniProtKB-ARBA"/>
</dbReference>